<sequence>MDSESDIEITDFKPSPVALADLPLSRFKDTKLRQPLGGKVQKVPALKRTKPFLERKRSDVSKSSEKVVSRYFATELLIETVTINPALTNEPTKEANIKGKRDTGKQTEDLDWYTIAPPPSSNSQKKPNHTGPSSAAPQPSSIPVEPPAAASGSSSNVKCPICGLNLKDASESVEVHVNRCIDKGGTKSKEKPISLTSNSDLIERENDVKGEVAESGPADIKSDVMEEPKATTHTLDPDEMDVPPLPPPLKLSALDGKLVPAKRVRKPRKKKEEGTDAPKPSKRGKRAPKAPDFTLDFSKVDTSRRNQKKAAADPSLVLPAEEALEKMNAKAEALLLRSGETSGMEGIVVEGISKVGGKRMSILVGDGDLDELPAPTETVAGTLWDLSAAADDQRRSFYTELLSTYQEGQAAAVQEETPLSGADDQILQSYNDVIDGPVSTPFEIAETRNDEPNTHAHESVEQTVDQPLVDDTNVQEDTVSAILENYERLIAMEKADYQKRLEALDAQHNERMKSITETRDRELAIARGELPPNTSGDPNLSDEEIVPETPLASRRTFHSPSPPSPTPSIHSDISPTQDLFRELVDAVSEGVDALEEILPEKLLVPASPVRQELMVVENSIYHDLDEFRDVDEEGDMEVLTQVRFRSDEEIERDRLHYGDGLSDDEVDAWRFSGVLGGADLDEEEEVEEGGVVEEMRFGKERFDDPILVESDVAEEVFSSSPPDRSAVKGKGRNVDVIDLRDEDLGVDSLPSAFPDNLDASEPIVISDGSDPGQYASRTYDPHSIIIPDVPLQSSPDFDIPCPFEYEYEDNRTKKRDVPYRFSTAGEASGGKAPVASQTAAKRKGKGVGAAAVSASGGQGAAGAAASQRKGKGKAVAVMPDYKGMNVVDLRKIGKQYGLRPGCKAMLVKELTKIWMVLNGQESARPAAASSSQSPSRAVESTNVPDSCGESSDEEEDEFGGGDVFDEGEVVGTQLPEGSVETMEERLYNFVRGQTNLYTRILRYEPIDFELLHEQVKQLEGLEKCNKKILGAFLDKRSINYCLPTKPGNTKRRRYR</sequence>
<dbReference type="GO" id="GO:0033557">
    <property type="term" value="C:Slx1-Slx4 complex"/>
    <property type="evidence" value="ECO:0007669"/>
    <property type="project" value="InterPro"/>
</dbReference>
<evidence type="ECO:0000256" key="2">
    <source>
        <dbReference type="ARBA" id="ARBA00006661"/>
    </source>
</evidence>
<dbReference type="Proteomes" id="UP001212841">
    <property type="component" value="Unassembled WGS sequence"/>
</dbReference>
<keyword evidence="10" id="KW-1185">Reference proteome</keyword>
<evidence type="ECO:0000313" key="9">
    <source>
        <dbReference type="EMBL" id="KAJ3057095.1"/>
    </source>
</evidence>
<feature type="compositionally biased region" description="Basic and acidic residues" evidence="8">
    <location>
        <begin position="92"/>
        <end position="108"/>
    </location>
</feature>
<feature type="compositionally biased region" description="Low complexity" evidence="8">
    <location>
        <begin position="250"/>
        <end position="259"/>
    </location>
</feature>
<name>A0AAD5SLF5_9FUNG</name>
<evidence type="ECO:0000256" key="1">
    <source>
        <dbReference type="ARBA" id="ARBA00004123"/>
    </source>
</evidence>
<feature type="compositionally biased region" description="Basic and acidic residues" evidence="8">
    <location>
        <begin position="220"/>
        <end position="230"/>
    </location>
</feature>
<reference evidence="9" key="1">
    <citation type="submission" date="2020-05" db="EMBL/GenBank/DDBJ databases">
        <title>Phylogenomic resolution of chytrid fungi.</title>
        <authorList>
            <person name="Stajich J.E."/>
            <person name="Amses K."/>
            <person name="Simmons R."/>
            <person name="Seto K."/>
            <person name="Myers J."/>
            <person name="Bonds A."/>
            <person name="Quandt C.A."/>
            <person name="Barry K."/>
            <person name="Liu P."/>
            <person name="Grigoriev I."/>
            <person name="Longcore J.E."/>
            <person name="James T.Y."/>
        </authorList>
    </citation>
    <scope>NUCLEOTIDE SEQUENCE</scope>
    <source>
        <strain evidence="9">JEL0318</strain>
    </source>
</reference>
<feature type="region of interest" description="Disordered" evidence="8">
    <location>
        <begin position="524"/>
        <end position="573"/>
    </location>
</feature>
<keyword evidence="3" id="KW-0227">DNA damage</keyword>
<protein>
    <recommendedName>
        <fullName evidence="7">Structure-specific endonuclease subunit SLX4</fullName>
    </recommendedName>
</protein>
<feature type="region of interest" description="Disordered" evidence="8">
    <location>
        <begin position="92"/>
        <end position="156"/>
    </location>
</feature>
<organism evidence="9 10">
    <name type="scientific">Rhizophlyctis rosea</name>
    <dbReference type="NCBI Taxonomy" id="64517"/>
    <lineage>
        <taxon>Eukaryota</taxon>
        <taxon>Fungi</taxon>
        <taxon>Fungi incertae sedis</taxon>
        <taxon>Chytridiomycota</taxon>
        <taxon>Chytridiomycota incertae sedis</taxon>
        <taxon>Chytridiomycetes</taxon>
        <taxon>Rhizophlyctidales</taxon>
        <taxon>Rhizophlyctidaceae</taxon>
        <taxon>Rhizophlyctis</taxon>
    </lineage>
</organism>
<evidence type="ECO:0000256" key="5">
    <source>
        <dbReference type="ARBA" id="ARBA00023204"/>
    </source>
</evidence>
<evidence type="ECO:0000256" key="6">
    <source>
        <dbReference type="ARBA" id="ARBA00023242"/>
    </source>
</evidence>
<dbReference type="GO" id="GO:0006260">
    <property type="term" value="P:DNA replication"/>
    <property type="evidence" value="ECO:0007669"/>
    <property type="project" value="InterPro"/>
</dbReference>
<dbReference type="InterPro" id="IPR018574">
    <property type="entry name" value="Structure-sp_endonuc_su_Slx4"/>
</dbReference>
<comment type="subcellular location">
    <subcellularLocation>
        <location evidence="1">Nucleus</location>
    </subcellularLocation>
</comment>
<dbReference type="EMBL" id="JADGJD010000011">
    <property type="protein sequence ID" value="KAJ3057095.1"/>
    <property type="molecule type" value="Genomic_DNA"/>
</dbReference>
<feature type="region of interest" description="Disordered" evidence="8">
    <location>
        <begin position="925"/>
        <end position="969"/>
    </location>
</feature>
<accession>A0AAD5SLF5</accession>
<evidence type="ECO:0000313" key="10">
    <source>
        <dbReference type="Proteomes" id="UP001212841"/>
    </source>
</evidence>
<feature type="compositionally biased region" description="Low complexity" evidence="8">
    <location>
        <begin position="132"/>
        <end position="143"/>
    </location>
</feature>
<comment type="similarity">
    <text evidence="2">Belongs to the SLX4 family.</text>
</comment>
<gene>
    <name evidence="9" type="ORF">HK097_000559</name>
</gene>
<keyword evidence="6" id="KW-0539">Nucleus</keyword>
<dbReference type="PANTHER" id="PTHR21541">
    <property type="entry name" value="BTB POZ DOMAIN CONTAINING 12"/>
    <property type="match status" value="1"/>
</dbReference>
<feature type="compositionally biased region" description="Low complexity" evidence="8">
    <location>
        <begin position="925"/>
        <end position="940"/>
    </location>
</feature>
<proteinExistence type="inferred from homology"/>
<evidence type="ECO:0000256" key="4">
    <source>
        <dbReference type="ARBA" id="ARBA00023172"/>
    </source>
</evidence>
<feature type="region of interest" description="Disordered" evidence="8">
    <location>
        <begin position="181"/>
        <end position="314"/>
    </location>
</feature>
<evidence type="ECO:0000256" key="7">
    <source>
        <dbReference type="ARBA" id="ARBA00029496"/>
    </source>
</evidence>
<evidence type="ECO:0000256" key="3">
    <source>
        <dbReference type="ARBA" id="ARBA00022763"/>
    </source>
</evidence>
<feature type="compositionally biased region" description="Basic and acidic residues" evidence="8">
    <location>
        <begin position="181"/>
        <end position="192"/>
    </location>
</feature>
<dbReference type="AlphaFoldDB" id="A0AAD5SLF5"/>
<dbReference type="GO" id="GO:0000712">
    <property type="term" value="P:resolution of meiotic recombination intermediates"/>
    <property type="evidence" value="ECO:0007669"/>
    <property type="project" value="TreeGrafter"/>
</dbReference>
<comment type="caution">
    <text evidence="9">The sequence shown here is derived from an EMBL/GenBank/DDBJ whole genome shotgun (WGS) entry which is preliminary data.</text>
</comment>
<feature type="compositionally biased region" description="Basic and acidic residues" evidence="8">
    <location>
        <begin position="201"/>
        <end position="212"/>
    </location>
</feature>
<dbReference type="GO" id="GO:0006281">
    <property type="term" value="P:DNA repair"/>
    <property type="evidence" value="ECO:0007669"/>
    <property type="project" value="UniProtKB-KW"/>
</dbReference>
<dbReference type="Pfam" id="PF09494">
    <property type="entry name" value="Slx4"/>
    <property type="match status" value="1"/>
</dbReference>
<dbReference type="PANTHER" id="PTHR21541:SF3">
    <property type="entry name" value="STRUCTURE-SPECIFIC ENDONUCLEASE SUBUNIT SLX4"/>
    <property type="match status" value="1"/>
</dbReference>
<keyword evidence="4" id="KW-0233">DNA recombination</keyword>
<feature type="compositionally biased region" description="Basic residues" evidence="8">
    <location>
        <begin position="260"/>
        <end position="269"/>
    </location>
</feature>
<evidence type="ECO:0000256" key="8">
    <source>
        <dbReference type="SAM" id="MobiDB-lite"/>
    </source>
</evidence>
<feature type="compositionally biased region" description="Acidic residues" evidence="8">
    <location>
        <begin position="950"/>
        <end position="968"/>
    </location>
</feature>
<keyword evidence="5" id="KW-0234">DNA repair</keyword>